<dbReference type="EC" id="2.4.1.-" evidence="4"/>
<protein>
    <submittedName>
        <fullName evidence="4">Cyclic beta-(1,2)-glucan synthase NdvB</fullName>
        <ecNumber evidence="4">2.4.1.-</ecNumber>
    </submittedName>
</protein>
<dbReference type="InterPro" id="IPR008928">
    <property type="entry name" value="6-hairpin_glycosidase_sf"/>
</dbReference>
<feature type="domain" description="Glycosyl hydrolase 94 catalytic" evidence="3">
    <location>
        <begin position="1"/>
        <end position="404"/>
    </location>
</feature>
<evidence type="ECO:0000256" key="1">
    <source>
        <dbReference type="ARBA" id="ARBA00022676"/>
    </source>
</evidence>
<keyword evidence="1 4" id="KW-0328">Glycosyltransferase</keyword>
<name>A0A645B8S9_9ZZZZ</name>
<accession>A0A645B8S9</accession>
<dbReference type="InterPro" id="IPR033432">
    <property type="entry name" value="GH94_catalytic"/>
</dbReference>
<organism evidence="4">
    <name type="scientific">bioreactor metagenome</name>
    <dbReference type="NCBI Taxonomy" id="1076179"/>
    <lineage>
        <taxon>unclassified sequences</taxon>
        <taxon>metagenomes</taxon>
        <taxon>ecological metagenomes</taxon>
    </lineage>
</organism>
<dbReference type="Pfam" id="PF17167">
    <property type="entry name" value="Glyco_hydro_94"/>
    <property type="match status" value="1"/>
</dbReference>
<dbReference type="Gene3D" id="2.60.420.10">
    <property type="entry name" value="Maltose phosphorylase, domain 3"/>
    <property type="match status" value="1"/>
</dbReference>
<sequence>MNILLNGWLVYQAVSCRMWARTAFYQAGGAFGFRDQLQDACAAVYTAPELCRAQLLRACERQFEEGDVQHWWHPPEGKGVRTQVTDDLLWLPYALSEYTEAWGDDGILTEQAPFLRSPPLGKGEHERYEQPEVSDEVDSVYNHGVRAIEAVLLRGEGAHGLPLMGTGDWNDGMNLVGAKGRGESVWLGWFLSHVLERFAPLCARMGEEDRQERYQTLAERYAEAAGRAWDGKWFLRGYYDDGATLGSHADRYCKIDSIAQSFAALSPYADREQTETAVKSAAERLFRREAGIIQLFDPPFDWGERDPGYIKGYVPGVRENGGQYTHAAVWLAMACLRLGMTDEGYDMLAALLPAAHEPEVYRAEPYVLAADVYSNPAHLGRGGWSWYTGAAGWYYRVVLQELLGLKLRRGRLYLEPRLPRSWPGCDVLWRLPQGELRVELRRGETQTLLWTASRRKTDWSLPT</sequence>
<dbReference type="Gene3D" id="1.50.10.10">
    <property type="match status" value="1"/>
</dbReference>
<dbReference type="AlphaFoldDB" id="A0A645B8S9"/>
<dbReference type="InterPro" id="IPR012341">
    <property type="entry name" value="6hp_glycosidase-like_sf"/>
</dbReference>
<proteinExistence type="predicted"/>
<evidence type="ECO:0000259" key="3">
    <source>
        <dbReference type="Pfam" id="PF17167"/>
    </source>
</evidence>
<evidence type="ECO:0000256" key="2">
    <source>
        <dbReference type="ARBA" id="ARBA00022679"/>
    </source>
</evidence>
<reference evidence="4" key="1">
    <citation type="submission" date="2019-08" db="EMBL/GenBank/DDBJ databases">
        <authorList>
            <person name="Kucharzyk K."/>
            <person name="Murdoch R.W."/>
            <person name="Higgins S."/>
            <person name="Loffler F."/>
        </authorList>
    </citation>
    <scope>NUCLEOTIDE SEQUENCE</scope>
</reference>
<dbReference type="InterPro" id="IPR052047">
    <property type="entry name" value="GH94_Enzymes"/>
</dbReference>
<keyword evidence="2 4" id="KW-0808">Transferase</keyword>
<comment type="caution">
    <text evidence="4">The sequence shown here is derived from an EMBL/GenBank/DDBJ whole genome shotgun (WGS) entry which is preliminary data.</text>
</comment>
<dbReference type="GO" id="GO:0016757">
    <property type="term" value="F:glycosyltransferase activity"/>
    <property type="evidence" value="ECO:0007669"/>
    <property type="project" value="UniProtKB-KW"/>
</dbReference>
<dbReference type="SUPFAM" id="SSF48208">
    <property type="entry name" value="Six-hairpin glycosidases"/>
    <property type="match status" value="1"/>
</dbReference>
<dbReference type="EMBL" id="VSSQ01018119">
    <property type="protein sequence ID" value="MPM61041.1"/>
    <property type="molecule type" value="Genomic_DNA"/>
</dbReference>
<dbReference type="GO" id="GO:0005975">
    <property type="term" value="P:carbohydrate metabolic process"/>
    <property type="evidence" value="ECO:0007669"/>
    <property type="project" value="InterPro"/>
</dbReference>
<dbReference type="PANTHER" id="PTHR37469">
    <property type="entry name" value="CELLOBIONIC ACID PHOSPHORYLASE-RELATED"/>
    <property type="match status" value="1"/>
</dbReference>
<gene>
    <name evidence="4" type="primary">ndvB_5</name>
    <name evidence="4" type="ORF">SDC9_107895</name>
</gene>
<evidence type="ECO:0000313" key="4">
    <source>
        <dbReference type="EMBL" id="MPM61041.1"/>
    </source>
</evidence>
<dbReference type="PANTHER" id="PTHR37469:SF2">
    <property type="entry name" value="CELLOBIONIC ACID PHOSPHORYLASE"/>
    <property type="match status" value="1"/>
</dbReference>